<dbReference type="EnsemblMetazoa" id="XM_030998635">
    <property type="protein sequence ID" value="XP_030854495"/>
    <property type="gene ID" value="LOC115929519"/>
</dbReference>
<feature type="domain" description="NR LBD" evidence="12">
    <location>
        <begin position="292"/>
        <end position="508"/>
    </location>
</feature>
<keyword evidence="3 9" id="KW-0862">Zinc</keyword>
<dbReference type="RefSeq" id="XP_030854629.1">
    <property type="nucleotide sequence ID" value="XM_030998769.1"/>
</dbReference>
<dbReference type="FunFam" id="1.10.565.10:FF:000116">
    <property type="entry name" value="Uncharacterized protein"/>
    <property type="match status" value="1"/>
</dbReference>
<keyword evidence="14" id="KW-1185">Reference proteome</keyword>
<comment type="subcellular location">
    <subcellularLocation>
        <location evidence="9">Nucleus</location>
    </subcellularLocation>
</comment>
<dbReference type="KEGG" id="spu:577397"/>
<evidence type="ECO:0000256" key="2">
    <source>
        <dbReference type="ARBA" id="ARBA00022771"/>
    </source>
</evidence>
<dbReference type="GO" id="GO:0008270">
    <property type="term" value="F:zinc ion binding"/>
    <property type="evidence" value="ECO:0007669"/>
    <property type="project" value="UniProtKB-KW"/>
</dbReference>
<evidence type="ECO:0000256" key="6">
    <source>
        <dbReference type="ARBA" id="ARBA00023163"/>
    </source>
</evidence>
<evidence type="ECO:0000313" key="13">
    <source>
        <dbReference type="EnsemblMetazoa" id="XP_030854629"/>
    </source>
</evidence>
<evidence type="ECO:0000256" key="5">
    <source>
        <dbReference type="ARBA" id="ARBA00023125"/>
    </source>
</evidence>
<name>A0A7M7T560_STRPU</name>
<organism evidence="13 14">
    <name type="scientific">Strongylocentrotus purpuratus</name>
    <name type="common">Purple sea urchin</name>
    <dbReference type="NCBI Taxonomy" id="7668"/>
    <lineage>
        <taxon>Eukaryota</taxon>
        <taxon>Metazoa</taxon>
        <taxon>Echinodermata</taxon>
        <taxon>Eleutherozoa</taxon>
        <taxon>Echinozoa</taxon>
        <taxon>Echinoidea</taxon>
        <taxon>Euechinoidea</taxon>
        <taxon>Echinacea</taxon>
        <taxon>Camarodonta</taxon>
        <taxon>Echinidea</taxon>
        <taxon>Strongylocentrotidae</taxon>
        <taxon>Strongylocentrotus</taxon>
    </lineage>
</organism>
<proteinExistence type="inferred from homology"/>
<dbReference type="GeneID" id="115929519"/>
<dbReference type="GO" id="GO:0042632">
    <property type="term" value="P:cholesterol homeostasis"/>
    <property type="evidence" value="ECO:0000318"/>
    <property type="project" value="GO_Central"/>
</dbReference>
<dbReference type="Proteomes" id="UP000007110">
    <property type="component" value="Unassembled WGS sequence"/>
</dbReference>
<reference evidence="13" key="2">
    <citation type="submission" date="2021-01" db="UniProtKB">
        <authorList>
            <consortium name="EnsemblMetazoa"/>
        </authorList>
    </citation>
    <scope>IDENTIFICATION</scope>
</reference>
<dbReference type="PROSITE" id="PS51030">
    <property type="entry name" value="NUCLEAR_REC_DBD_2"/>
    <property type="match status" value="1"/>
</dbReference>
<dbReference type="FunFam" id="3.30.50.10:FF:000031">
    <property type="entry name" value="Ecdysone receptor A1"/>
    <property type="match status" value="1"/>
</dbReference>
<dbReference type="SMART" id="SM00399">
    <property type="entry name" value="ZnF_C4"/>
    <property type="match status" value="1"/>
</dbReference>
<dbReference type="InParanoid" id="A0A7M7T560"/>
<dbReference type="InterPro" id="IPR050234">
    <property type="entry name" value="Nuclear_hormone_rcpt_NR1"/>
</dbReference>
<dbReference type="SUPFAM" id="SSF57716">
    <property type="entry name" value="Glucocorticoid receptor-like (DNA-binding domain)"/>
    <property type="match status" value="1"/>
</dbReference>
<dbReference type="GO" id="GO:0000978">
    <property type="term" value="F:RNA polymerase II cis-regulatory region sequence-specific DNA binding"/>
    <property type="evidence" value="ECO:0000318"/>
    <property type="project" value="GO_Central"/>
</dbReference>
<keyword evidence="5 9" id="KW-0238">DNA-binding</keyword>
<dbReference type="CDD" id="cd06929">
    <property type="entry name" value="NR_LBD_F1"/>
    <property type="match status" value="1"/>
</dbReference>
<sequence length="509" mass="57390">MSVDYSKQKCLVCGDKASGLHYTVVSCESCKSFFGRKIKSKAKFTCEANGNCVMDLYTRRHCPACRLQKCLDVGMKPERVWDEKRLETRKPLERKNKKKQKEQLLVTQQPTPPQPSASSVSTSSSSTSSSPSCSIVMPVSFSPKLNKDQEDLITALERAKTDSGATNSNAKPNGKIDEILRKMQAFQDKTEAMFANMNCNGANPFSLYPSSPFPPKDMMMAPHPGGMMASDPRMIKMDSALDKADNDKLHQRYPHDKPQHICLKEEPLDHSPSLTSTSCQVDNQRISDKIKKEPGLNEKDKMAMLPSQPTMQQMIIYNMTLMGVVIRQTVAFTKAIPAFRRLPYDEQAVLIKNAILEVLMLRCAENYVPERNVIVDDITGSEWSFESMLSSGFLTATEPTLKFIQAVNGMMLTKQEYALLQAITIISPDRPEIVSREDVEQIQRPMVETLQTLTKINHPEDKVFFAKLIMKLTDVRDLVTHHVDDLMSMKLPDSQFESLFPLISEIFNV</sequence>
<evidence type="ECO:0000259" key="11">
    <source>
        <dbReference type="PROSITE" id="PS51030"/>
    </source>
</evidence>
<dbReference type="PROSITE" id="PS51843">
    <property type="entry name" value="NR_LBD"/>
    <property type="match status" value="1"/>
</dbReference>
<comment type="similarity">
    <text evidence="9">Belongs to the nuclear hormone receptor family.</text>
</comment>
<dbReference type="PROSITE" id="PS00031">
    <property type="entry name" value="NUCLEAR_REC_DBD_1"/>
    <property type="match status" value="1"/>
</dbReference>
<dbReference type="GO" id="GO:0005634">
    <property type="term" value="C:nucleus"/>
    <property type="evidence" value="ECO:0000318"/>
    <property type="project" value="GO_Central"/>
</dbReference>
<dbReference type="Pfam" id="PF00105">
    <property type="entry name" value="zf-C4"/>
    <property type="match status" value="1"/>
</dbReference>
<evidence type="ECO:0000256" key="8">
    <source>
        <dbReference type="ARBA" id="ARBA00023242"/>
    </source>
</evidence>
<evidence type="ECO:0000256" key="9">
    <source>
        <dbReference type="RuleBase" id="RU004334"/>
    </source>
</evidence>
<feature type="domain" description="Nuclear receptor" evidence="11">
    <location>
        <begin position="7"/>
        <end position="82"/>
    </location>
</feature>
<dbReference type="GO" id="GO:0045944">
    <property type="term" value="P:positive regulation of transcription by RNA polymerase II"/>
    <property type="evidence" value="ECO:0000318"/>
    <property type="project" value="GO_Central"/>
</dbReference>
<dbReference type="InterPro" id="IPR013088">
    <property type="entry name" value="Znf_NHR/GATA"/>
</dbReference>
<dbReference type="Gene3D" id="3.30.50.10">
    <property type="entry name" value="Erythroid Transcription Factor GATA-1, subunit A"/>
    <property type="match status" value="1"/>
</dbReference>
<keyword evidence="2 9" id="KW-0863">Zinc-finger</keyword>
<dbReference type="InterPro" id="IPR001723">
    <property type="entry name" value="Nuclear_hrmn_rcpt"/>
</dbReference>
<dbReference type="PANTHER" id="PTHR24082:SF507">
    <property type="entry name" value="BILE ACID RECEPTOR-RELATED"/>
    <property type="match status" value="1"/>
</dbReference>
<dbReference type="InterPro" id="IPR000536">
    <property type="entry name" value="Nucl_hrmn_rcpt_lig-bd"/>
</dbReference>
<dbReference type="GO" id="GO:0090575">
    <property type="term" value="C:RNA polymerase II transcription regulator complex"/>
    <property type="evidence" value="ECO:0000318"/>
    <property type="project" value="GO_Central"/>
</dbReference>
<keyword evidence="8 9" id="KW-0539">Nucleus</keyword>
<keyword evidence="7 9" id="KW-0675">Receptor</keyword>
<dbReference type="CDD" id="cd06916">
    <property type="entry name" value="NR_DBD_like"/>
    <property type="match status" value="1"/>
</dbReference>
<dbReference type="PANTHER" id="PTHR24082">
    <property type="entry name" value="NUCLEAR HORMONE RECEPTOR"/>
    <property type="match status" value="1"/>
</dbReference>
<keyword evidence="4 9" id="KW-0805">Transcription regulation</keyword>
<dbReference type="GO" id="GO:0050728">
    <property type="term" value="P:negative regulation of inflammatory response"/>
    <property type="evidence" value="ECO:0000318"/>
    <property type="project" value="GO_Central"/>
</dbReference>
<keyword evidence="1 9" id="KW-0479">Metal-binding</keyword>
<dbReference type="GO" id="GO:0000122">
    <property type="term" value="P:negative regulation of transcription by RNA polymerase II"/>
    <property type="evidence" value="ECO:0000318"/>
    <property type="project" value="GO_Central"/>
</dbReference>
<evidence type="ECO:0000256" key="1">
    <source>
        <dbReference type="ARBA" id="ARBA00022723"/>
    </source>
</evidence>
<dbReference type="EnsemblMetazoa" id="XM_030998769">
    <property type="protein sequence ID" value="XP_030854629"/>
    <property type="gene ID" value="LOC577397"/>
</dbReference>
<dbReference type="InterPro" id="IPR001628">
    <property type="entry name" value="Znf_hrmn_rcpt"/>
</dbReference>
<dbReference type="Pfam" id="PF00104">
    <property type="entry name" value="Hormone_recep"/>
    <property type="match status" value="1"/>
</dbReference>
<feature type="compositionally biased region" description="Low complexity" evidence="10">
    <location>
        <begin position="116"/>
        <end position="133"/>
    </location>
</feature>
<dbReference type="RefSeq" id="XP_030854495.1">
    <property type="nucleotide sequence ID" value="XM_030998635.1"/>
</dbReference>
<dbReference type="PROSITE" id="PS51257">
    <property type="entry name" value="PROKAR_LIPOPROTEIN"/>
    <property type="match status" value="1"/>
</dbReference>
<dbReference type="GO" id="GO:0030154">
    <property type="term" value="P:cell differentiation"/>
    <property type="evidence" value="ECO:0000318"/>
    <property type="project" value="GO_Central"/>
</dbReference>
<evidence type="ECO:0000256" key="4">
    <source>
        <dbReference type="ARBA" id="ARBA00023015"/>
    </source>
</evidence>
<dbReference type="KEGG" id="spu:115929519"/>
<keyword evidence="6 9" id="KW-0804">Transcription</keyword>
<dbReference type="InterPro" id="IPR035500">
    <property type="entry name" value="NHR-like_dom_sf"/>
</dbReference>
<dbReference type="SMART" id="SM00430">
    <property type="entry name" value="HOLI"/>
    <property type="match status" value="1"/>
</dbReference>
<accession>A0A7M7T560</accession>
<dbReference type="AlphaFoldDB" id="A0A7M7T560"/>
<evidence type="ECO:0000313" key="14">
    <source>
        <dbReference type="Proteomes" id="UP000007110"/>
    </source>
</evidence>
<dbReference type="Gene3D" id="1.10.565.10">
    <property type="entry name" value="Retinoid X Receptor"/>
    <property type="match status" value="1"/>
</dbReference>
<protein>
    <submittedName>
        <fullName evidence="13">Uncharacterized protein</fullName>
    </submittedName>
</protein>
<dbReference type="PRINTS" id="PR00398">
    <property type="entry name" value="STRDHORMONER"/>
</dbReference>
<dbReference type="OMA" id="HEIQEEY"/>
<reference evidence="14" key="1">
    <citation type="submission" date="2015-02" db="EMBL/GenBank/DDBJ databases">
        <title>Genome sequencing for Strongylocentrotus purpuratus.</title>
        <authorList>
            <person name="Murali S."/>
            <person name="Liu Y."/>
            <person name="Vee V."/>
            <person name="English A."/>
            <person name="Wang M."/>
            <person name="Skinner E."/>
            <person name="Han Y."/>
            <person name="Muzny D.M."/>
            <person name="Worley K.C."/>
            <person name="Gibbs R.A."/>
        </authorList>
    </citation>
    <scope>NUCLEOTIDE SEQUENCE</scope>
</reference>
<dbReference type="SUPFAM" id="SSF48508">
    <property type="entry name" value="Nuclear receptor ligand-binding domain"/>
    <property type="match status" value="1"/>
</dbReference>
<evidence type="ECO:0000256" key="10">
    <source>
        <dbReference type="SAM" id="MobiDB-lite"/>
    </source>
</evidence>
<dbReference type="PRINTS" id="PR00047">
    <property type="entry name" value="STROIDFINGER"/>
</dbReference>
<dbReference type="OrthoDB" id="6355676at2759"/>
<feature type="region of interest" description="Disordered" evidence="10">
    <location>
        <begin position="91"/>
        <end position="133"/>
    </location>
</feature>
<dbReference type="GO" id="GO:0030522">
    <property type="term" value="P:intracellular receptor signaling pathway"/>
    <property type="evidence" value="ECO:0000318"/>
    <property type="project" value="GO_Central"/>
</dbReference>
<dbReference type="GeneID" id="577397"/>
<evidence type="ECO:0000256" key="7">
    <source>
        <dbReference type="ARBA" id="ARBA00023170"/>
    </source>
</evidence>
<evidence type="ECO:0000259" key="12">
    <source>
        <dbReference type="PROSITE" id="PS51843"/>
    </source>
</evidence>
<evidence type="ECO:0000256" key="3">
    <source>
        <dbReference type="ARBA" id="ARBA00022833"/>
    </source>
</evidence>
<dbReference type="GO" id="GO:0004879">
    <property type="term" value="F:nuclear receptor activity"/>
    <property type="evidence" value="ECO:0000318"/>
    <property type="project" value="GO_Central"/>
</dbReference>